<dbReference type="EMBL" id="BANT01000035">
    <property type="protein sequence ID" value="GAC58248.1"/>
    <property type="molecule type" value="Genomic_DNA"/>
</dbReference>
<dbReference type="AlphaFoldDB" id="L7LDX2"/>
<dbReference type="STRING" id="1121927.GOHSU_35_00430"/>
<proteinExistence type="predicted"/>
<evidence type="ECO:0000313" key="3">
    <source>
        <dbReference type="Proteomes" id="UP000053405"/>
    </source>
</evidence>
<feature type="transmembrane region" description="Helical" evidence="1">
    <location>
        <begin position="207"/>
        <end position="229"/>
    </location>
</feature>
<keyword evidence="1" id="KW-0472">Membrane</keyword>
<feature type="transmembrane region" description="Helical" evidence="1">
    <location>
        <begin position="135"/>
        <end position="161"/>
    </location>
</feature>
<organism evidence="2 3">
    <name type="scientific">Gordonia hirsuta DSM 44140 = NBRC 16056</name>
    <dbReference type="NCBI Taxonomy" id="1121927"/>
    <lineage>
        <taxon>Bacteria</taxon>
        <taxon>Bacillati</taxon>
        <taxon>Actinomycetota</taxon>
        <taxon>Actinomycetes</taxon>
        <taxon>Mycobacteriales</taxon>
        <taxon>Gordoniaceae</taxon>
        <taxon>Gordonia</taxon>
    </lineage>
</organism>
<keyword evidence="3" id="KW-1185">Reference proteome</keyword>
<protein>
    <submittedName>
        <fullName evidence="2">Uncharacterized protein</fullName>
    </submittedName>
</protein>
<dbReference type="Proteomes" id="UP000053405">
    <property type="component" value="Unassembled WGS sequence"/>
</dbReference>
<feature type="transmembrane region" description="Helical" evidence="1">
    <location>
        <begin position="71"/>
        <end position="95"/>
    </location>
</feature>
<evidence type="ECO:0000313" key="2">
    <source>
        <dbReference type="EMBL" id="GAC58248.1"/>
    </source>
</evidence>
<comment type="caution">
    <text evidence="2">The sequence shown here is derived from an EMBL/GenBank/DDBJ whole genome shotgun (WGS) entry which is preliminary data.</text>
</comment>
<keyword evidence="1" id="KW-1133">Transmembrane helix</keyword>
<feature type="transmembrane region" description="Helical" evidence="1">
    <location>
        <begin position="107"/>
        <end position="129"/>
    </location>
</feature>
<dbReference type="eggNOG" id="ENOG5032EAE">
    <property type="taxonomic scope" value="Bacteria"/>
</dbReference>
<gene>
    <name evidence="2" type="ORF">GOHSU_35_00430</name>
</gene>
<sequence length="245" mass="24139">MLSPYGAPARTPGAHLPMSKNGPVRQILGFALVGAFTALLATALTQAGSSQQVMVFSTLSSGPADTVDPFVVAPLTGLLIGAVIGTAALAAGFTMTGPAGNRMVPTISAGLLAAAVGPAIAVGVAFGGLSADPGVAGILAIYAACGLLSYGLSLGAVYVVLRAVHDSLARRTVVVLAWLLPIGALVAVAAGVGVASLYDFSHDEATWIATIAVAAACVALALALGRALALRHRSSSALPSSDLDS</sequence>
<feature type="transmembrane region" description="Helical" evidence="1">
    <location>
        <begin position="173"/>
        <end position="195"/>
    </location>
</feature>
<accession>L7LDX2</accession>
<reference evidence="2 3" key="1">
    <citation type="submission" date="2012-12" db="EMBL/GenBank/DDBJ databases">
        <title>Whole genome shotgun sequence of Gordonia hirsuta NBRC 16056.</title>
        <authorList>
            <person name="Isaki-Nakamura S."/>
            <person name="Hosoyama A."/>
            <person name="Tsuchikane K."/>
            <person name="Katsumata H."/>
            <person name="Baba S."/>
            <person name="Yamazaki S."/>
            <person name="Fujita N."/>
        </authorList>
    </citation>
    <scope>NUCLEOTIDE SEQUENCE [LARGE SCALE GENOMIC DNA]</scope>
    <source>
        <strain evidence="2 3">NBRC 16056</strain>
    </source>
</reference>
<evidence type="ECO:0000256" key="1">
    <source>
        <dbReference type="SAM" id="Phobius"/>
    </source>
</evidence>
<keyword evidence="1" id="KW-0812">Transmembrane</keyword>
<name>L7LDX2_9ACTN</name>